<evidence type="ECO:0000256" key="3">
    <source>
        <dbReference type="ARBA" id="ARBA00005709"/>
    </source>
</evidence>
<dbReference type="OrthoDB" id="9768249at2"/>
<evidence type="ECO:0000259" key="5">
    <source>
        <dbReference type="Pfam" id="PF00669"/>
    </source>
</evidence>
<sequence length="303" mass="32187">MRIATSQYQATMNISLQQNQERISYVNQQMASRTRILLPSDDPVDTVRMSRLHREESAVGQYRDNIAALKIRLTKNEAYLGSMVNDMMQGRDLLVWSSDGGNAPADLAAMVSPLTALRESLLYSANSIDQEGRYVFSGTQTGTAPIAYNAAAAIGSRYSYAGNTNDQTVVVGNGITQVANGNMSGIETLLNQLDLTLAALSAPGASANDPATRATLAANLDGFDKALDLISGKIAVLGGSQNILGTLDENHSNVSLSNQMALTDIGQLDYGIAATELSGYTSALEATYKAYTKIGNLSLFAAL</sequence>
<dbReference type="Proteomes" id="UP000229897">
    <property type="component" value="Chromosome"/>
</dbReference>
<evidence type="ECO:0000256" key="4">
    <source>
        <dbReference type="ARBA" id="ARBA00023143"/>
    </source>
</evidence>
<keyword evidence="7" id="KW-1185">Reference proteome</keyword>
<organism evidence="6 7">
    <name type="scientific">Massilia violaceinigra</name>
    <dbReference type="NCBI Taxonomy" id="2045208"/>
    <lineage>
        <taxon>Bacteria</taxon>
        <taxon>Pseudomonadati</taxon>
        <taxon>Pseudomonadota</taxon>
        <taxon>Betaproteobacteria</taxon>
        <taxon>Burkholderiales</taxon>
        <taxon>Oxalobacteraceae</taxon>
        <taxon>Telluria group</taxon>
        <taxon>Massilia</taxon>
    </lineage>
</organism>
<dbReference type="Gene3D" id="1.20.1330.10">
    <property type="entry name" value="f41 fragment of flagellin, N-terminal domain"/>
    <property type="match status" value="1"/>
</dbReference>
<keyword evidence="4" id="KW-0975">Bacterial flagellum</keyword>
<dbReference type="KEGG" id="mass:CR152_08950"/>
<dbReference type="GO" id="GO:0071973">
    <property type="term" value="P:bacterial-type flagellum-dependent cell motility"/>
    <property type="evidence" value="ECO:0007669"/>
    <property type="project" value="InterPro"/>
</dbReference>
<dbReference type="SUPFAM" id="SSF64518">
    <property type="entry name" value="Phase 1 flagellin"/>
    <property type="match status" value="1"/>
</dbReference>
<evidence type="ECO:0000256" key="1">
    <source>
        <dbReference type="ARBA" id="ARBA00004365"/>
    </source>
</evidence>
<dbReference type="GO" id="GO:0009424">
    <property type="term" value="C:bacterial-type flagellum hook"/>
    <property type="evidence" value="ECO:0007669"/>
    <property type="project" value="InterPro"/>
</dbReference>
<comment type="subcellular location">
    <subcellularLocation>
        <location evidence="1">Bacterial flagellum</location>
    </subcellularLocation>
    <subcellularLocation>
        <location evidence="2">Secreted</location>
    </subcellularLocation>
</comment>
<dbReference type="InterPro" id="IPR013384">
    <property type="entry name" value="Flagell_FlgL"/>
</dbReference>
<dbReference type="EMBL" id="CP024608">
    <property type="protein sequence ID" value="ATQ74635.1"/>
    <property type="molecule type" value="Genomic_DNA"/>
</dbReference>
<feature type="domain" description="Flagellin N-terminal" evidence="5">
    <location>
        <begin position="3"/>
        <end position="141"/>
    </location>
</feature>
<protein>
    <submittedName>
        <fullName evidence="6">Flagellar hook-associated protein 3</fullName>
    </submittedName>
</protein>
<evidence type="ECO:0000313" key="6">
    <source>
        <dbReference type="EMBL" id="ATQ74635.1"/>
    </source>
</evidence>
<gene>
    <name evidence="6" type="primary">flgL</name>
    <name evidence="6" type="ORF">CR152_08950</name>
</gene>
<keyword evidence="6" id="KW-0282">Flagellum</keyword>
<dbReference type="PANTHER" id="PTHR42792:SF1">
    <property type="entry name" value="FLAGELLAR HOOK-ASSOCIATED PROTEIN 3"/>
    <property type="match status" value="1"/>
</dbReference>
<dbReference type="GO" id="GO:0005576">
    <property type="term" value="C:extracellular region"/>
    <property type="evidence" value="ECO:0007669"/>
    <property type="project" value="UniProtKB-SubCell"/>
</dbReference>
<name>A0A2D2DI56_9BURK</name>
<keyword evidence="6" id="KW-0966">Cell projection</keyword>
<dbReference type="InterPro" id="IPR001492">
    <property type="entry name" value="Flagellin"/>
</dbReference>
<reference evidence="6" key="1">
    <citation type="submission" date="2017-10" db="EMBL/GenBank/DDBJ databases">
        <title>Massilia psychrophilum sp. nov., a novel purple-pigmented bacterium isolated from Tianshan glacier, Xinjiang Municipality, China.</title>
        <authorList>
            <person name="Wang H."/>
        </authorList>
    </citation>
    <scope>NUCLEOTIDE SEQUENCE [LARGE SCALE GENOMIC DNA]</scope>
    <source>
        <strain evidence="6">B2</strain>
    </source>
</reference>
<dbReference type="NCBIfam" id="TIGR02550">
    <property type="entry name" value="flagell_flgL"/>
    <property type="match status" value="1"/>
</dbReference>
<accession>A0A2D2DI56</accession>
<dbReference type="RefSeq" id="WP_099874610.1">
    <property type="nucleotide sequence ID" value="NZ_CP024608.1"/>
</dbReference>
<proteinExistence type="inferred from homology"/>
<dbReference type="GO" id="GO:0005198">
    <property type="term" value="F:structural molecule activity"/>
    <property type="evidence" value="ECO:0007669"/>
    <property type="project" value="InterPro"/>
</dbReference>
<comment type="similarity">
    <text evidence="3">Belongs to the bacterial flagellin family.</text>
</comment>
<evidence type="ECO:0000256" key="2">
    <source>
        <dbReference type="ARBA" id="ARBA00004613"/>
    </source>
</evidence>
<dbReference type="PANTHER" id="PTHR42792">
    <property type="entry name" value="FLAGELLIN"/>
    <property type="match status" value="1"/>
</dbReference>
<keyword evidence="6" id="KW-0969">Cilium</keyword>
<dbReference type="Pfam" id="PF00669">
    <property type="entry name" value="Flagellin_N"/>
    <property type="match status" value="1"/>
</dbReference>
<dbReference type="AlphaFoldDB" id="A0A2D2DI56"/>
<dbReference type="InterPro" id="IPR001029">
    <property type="entry name" value="Flagellin_N"/>
</dbReference>
<evidence type="ECO:0000313" key="7">
    <source>
        <dbReference type="Proteomes" id="UP000229897"/>
    </source>
</evidence>